<dbReference type="PANTHER" id="PTHR35004">
    <property type="entry name" value="TRANSPOSASE RV3428C-RELATED"/>
    <property type="match status" value="1"/>
</dbReference>
<dbReference type="Pfam" id="PF13683">
    <property type="entry name" value="rve_3"/>
    <property type="match status" value="1"/>
</dbReference>
<dbReference type="AlphaFoldDB" id="A0A7S8MUT1"/>
<evidence type="ECO:0000256" key="1">
    <source>
        <dbReference type="SAM" id="MobiDB-lite"/>
    </source>
</evidence>
<dbReference type="InterPro" id="IPR012337">
    <property type="entry name" value="RNaseH-like_sf"/>
</dbReference>
<dbReference type="Pfam" id="PF13011">
    <property type="entry name" value="LZ_Tnp_IS481"/>
    <property type="match status" value="1"/>
</dbReference>
<dbReference type="Proteomes" id="UP000594480">
    <property type="component" value="Chromosome"/>
</dbReference>
<dbReference type="InterPro" id="IPR047656">
    <property type="entry name" value="IS481-like_transpos"/>
</dbReference>
<evidence type="ECO:0000313" key="3">
    <source>
        <dbReference type="EMBL" id="QPE03574.1"/>
    </source>
</evidence>
<dbReference type="RefSeq" id="WP_195691676.1">
    <property type="nucleotide sequence ID" value="NZ_CP064760.1"/>
</dbReference>
<dbReference type="EMBL" id="CP064760">
    <property type="protein sequence ID" value="QPE03574.1"/>
    <property type="molecule type" value="Genomic_DNA"/>
</dbReference>
<proteinExistence type="predicted"/>
<feature type="domain" description="Integrase catalytic" evidence="2">
    <location>
        <begin position="133"/>
        <end position="316"/>
    </location>
</feature>
<dbReference type="InterPro" id="IPR009057">
    <property type="entry name" value="Homeodomain-like_sf"/>
</dbReference>
<evidence type="ECO:0000313" key="4">
    <source>
        <dbReference type="Proteomes" id="UP000594480"/>
    </source>
</evidence>
<dbReference type="KEGG" id="msf:IT882_09490"/>
<dbReference type="PROSITE" id="PS50994">
    <property type="entry name" value="INTEGRASE"/>
    <property type="match status" value="1"/>
</dbReference>
<accession>A0A7S8MUT1</accession>
<dbReference type="InterPro" id="IPR036397">
    <property type="entry name" value="RNaseH_sf"/>
</dbReference>
<gene>
    <name evidence="3" type="ORF">IT882_09490</name>
</gene>
<dbReference type="Gene3D" id="3.30.420.10">
    <property type="entry name" value="Ribonuclease H-like superfamily/Ribonuclease H"/>
    <property type="match status" value="1"/>
</dbReference>
<name>A0A7S8MUT1_9MICO</name>
<feature type="region of interest" description="Disordered" evidence="1">
    <location>
        <begin position="47"/>
        <end position="67"/>
    </location>
</feature>
<evidence type="ECO:0000259" key="2">
    <source>
        <dbReference type="PROSITE" id="PS50994"/>
    </source>
</evidence>
<dbReference type="SUPFAM" id="SSF53098">
    <property type="entry name" value="Ribonuclease H-like"/>
    <property type="match status" value="1"/>
</dbReference>
<keyword evidence="4" id="KW-1185">Reference proteome</keyword>
<dbReference type="PANTHER" id="PTHR35004:SF6">
    <property type="entry name" value="TRANSPOSASE"/>
    <property type="match status" value="1"/>
</dbReference>
<dbReference type="GO" id="GO:0015074">
    <property type="term" value="P:DNA integration"/>
    <property type="evidence" value="ECO:0007669"/>
    <property type="project" value="InterPro"/>
</dbReference>
<dbReference type="SUPFAM" id="SSF46689">
    <property type="entry name" value="Homeodomain-like"/>
    <property type="match status" value="1"/>
</dbReference>
<dbReference type="GO" id="GO:0003676">
    <property type="term" value="F:nucleic acid binding"/>
    <property type="evidence" value="ECO:0007669"/>
    <property type="project" value="InterPro"/>
</dbReference>
<organism evidence="3 4">
    <name type="scientific">Microbacterium schleiferi</name>
    <dbReference type="NCBI Taxonomy" id="69362"/>
    <lineage>
        <taxon>Bacteria</taxon>
        <taxon>Bacillati</taxon>
        <taxon>Actinomycetota</taxon>
        <taxon>Actinomycetes</taxon>
        <taxon>Micrococcales</taxon>
        <taxon>Microbacteriaceae</taxon>
        <taxon>Microbacterium</taxon>
    </lineage>
</organism>
<dbReference type="InterPro" id="IPR024967">
    <property type="entry name" value="DNA-bd_IS481-type"/>
</dbReference>
<reference evidence="3 4" key="1">
    <citation type="submission" date="2020-11" db="EMBL/GenBank/DDBJ databases">
        <title>Amino acid is mineralized and recycled by bacteria in oceanic microbiome.</title>
        <authorList>
            <person name="Zheng L.Y."/>
        </authorList>
    </citation>
    <scope>NUCLEOTIDE SEQUENCE [LARGE SCALE GENOMIC DNA]</scope>
    <source>
        <strain evidence="3 4">A32-1</strain>
    </source>
</reference>
<dbReference type="InterPro" id="IPR001584">
    <property type="entry name" value="Integrase_cat-core"/>
</dbReference>
<sequence>MVHANAHLTPRGRLRLARAVVVGGWSLARAGERFQCSQATAKKWADRYRAGQPMTDRSSRPYRSPTQLDRRTERRIVAIRFNRRWGARRIAWHLGLNPATVGRVLARYRMPRLSHLDRNTGLPVRKPKPIRYEAAAPGDIVHVDIKKLGRIPDGGGHRMLGRHAGRRNRRAGTGYSFLHHAVDDCTRLAYSEELDDEQKDTAAGFWIRARAHFAEAGLTVKAVMTDNGSCYRSHDFAAALGEGVRHIRTRPYRPQTNGKVERFNRTLAAEWAYASTYLSNAARSATYADWLEEYNHRRPHTALGGHTPTCRLHNLTGRYT</sequence>
<dbReference type="NCBIfam" id="NF033577">
    <property type="entry name" value="transpos_IS481"/>
    <property type="match status" value="1"/>
</dbReference>
<protein>
    <submittedName>
        <fullName evidence="3">IS481 family transposase</fullName>
    </submittedName>
</protein>